<dbReference type="AlphaFoldDB" id="C6BVS3"/>
<evidence type="ECO:0000313" key="3">
    <source>
        <dbReference type="EMBL" id="ACS78287.1"/>
    </source>
</evidence>
<dbReference type="InterPro" id="IPR052336">
    <property type="entry name" value="MlaD_Phospholipid_Transporter"/>
</dbReference>
<keyword evidence="1" id="KW-1133">Transmembrane helix</keyword>
<organism evidence="3 4">
    <name type="scientific">Maridesulfovibrio salexigens (strain ATCC 14822 / DSM 2638 / NCIMB 8403 / VKM B-1763)</name>
    <name type="common">Desulfovibrio salexigens</name>
    <dbReference type="NCBI Taxonomy" id="526222"/>
    <lineage>
        <taxon>Bacteria</taxon>
        <taxon>Pseudomonadati</taxon>
        <taxon>Thermodesulfobacteriota</taxon>
        <taxon>Desulfovibrionia</taxon>
        <taxon>Desulfovibrionales</taxon>
        <taxon>Desulfovibrionaceae</taxon>
        <taxon>Maridesulfovibrio</taxon>
    </lineage>
</organism>
<evidence type="ECO:0000256" key="1">
    <source>
        <dbReference type="SAM" id="Phobius"/>
    </source>
</evidence>
<name>C6BVS3_MARSD</name>
<feature type="domain" description="Mce/MlaD" evidence="2">
    <location>
        <begin position="38"/>
        <end position="115"/>
    </location>
</feature>
<dbReference type="RefSeq" id="WP_012765813.1">
    <property type="nucleotide sequence ID" value="NC_012881.1"/>
</dbReference>
<dbReference type="STRING" id="526222.Desal_0219"/>
<sequence length="148" mass="16122">MKKYPKETAVGIFVFIGLLCIVYMSIKLGDVHMFSDDHYHVTASFNDVTGLRVNSPVEMMGVPIGYVSKINLDIEKQKAVLTLSLEKRIELTDDAIASVKTSGLIGDKYIKITPGGVGDPIEPGGVIIETESAIDIEDLISNYVFGKV</sequence>
<dbReference type="eggNOG" id="COG1463">
    <property type="taxonomic scope" value="Bacteria"/>
</dbReference>
<dbReference type="OrthoDB" id="9788420at2"/>
<keyword evidence="4" id="KW-1185">Reference proteome</keyword>
<dbReference type="Pfam" id="PF02470">
    <property type="entry name" value="MlaD"/>
    <property type="match status" value="1"/>
</dbReference>
<dbReference type="PANTHER" id="PTHR33371">
    <property type="entry name" value="INTERMEMBRANE PHOSPHOLIPID TRANSPORT SYSTEM BINDING PROTEIN MLAD-RELATED"/>
    <property type="match status" value="1"/>
</dbReference>
<dbReference type="Proteomes" id="UP000002601">
    <property type="component" value="Chromosome"/>
</dbReference>
<feature type="transmembrane region" description="Helical" evidence="1">
    <location>
        <begin position="7"/>
        <end position="26"/>
    </location>
</feature>
<dbReference type="InterPro" id="IPR003399">
    <property type="entry name" value="Mce/MlaD"/>
</dbReference>
<dbReference type="EMBL" id="CP001649">
    <property type="protein sequence ID" value="ACS78287.1"/>
    <property type="molecule type" value="Genomic_DNA"/>
</dbReference>
<evidence type="ECO:0000313" key="4">
    <source>
        <dbReference type="Proteomes" id="UP000002601"/>
    </source>
</evidence>
<keyword evidence="1" id="KW-0812">Transmembrane</keyword>
<dbReference type="GO" id="GO:0015914">
    <property type="term" value="P:phospholipid transport"/>
    <property type="evidence" value="ECO:0007669"/>
    <property type="project" value="InterPro"/>
</dbReference>
<accession>C6BVS3</accession>
<dbReference type="KEGG" id="dsa:Desal_0219"/>
<dbReference type="NCBIfam" id="TIGR04430">
    <property type="entry name" value="OM_asym_MlaD"/>
    <property type="match status" value="1"/>
</dbReference>
<evidence type="ECO:0000259" key="2">
    <source>
        <dbReference type="Pfam" id="PF02470"/>
    </source>
</evidence>
<gene>
    <name evidence="3" type="ordered locus">Desal_0219</name>
</gene>
<keyword evidence="1" id="KW-0472">Membrane</keyword>
<dbReference type="HOGENOM" id="CLU_107027_1_1_7"/>
<proteinExistence type="predicted"/>
<protein>
    <submittedName>
        <fullName evidence="3">Mammalian cell entry related domain protein</fullName>
    </submittedName>
</protein>
<reference evidence="3 4" key="1">
    <citation type="submission" date="2009-06" db="EMBL/GenBank/DDBJ databases">
        <title>Complete sequence of Desulfovibrio salexigens DSM 2638.</title>
        <authorList>
            <consortium name="US DOE Joint Genome Institute"/>
            <person name="Lucas S."/>
            <person name="Copeland A."/>
            <person name="Lapidus A."/>
            <person name="Glavina del Rio T."/>
            <person name="Tice H."/>
            <person name="Bruce D."/>
            <person name="Goodwin L."/>
            <person name="Pitluck S."/>
            <person name="Munk A.C."/>
            <person name="Brettin T."/>
            <person name="Detter J.C."/>
            <person name="Han C."/>
            <person name="Tapia R."/>
            <person name="Larimer F."/>
            <person name="Land M."/>
            <person name="Hauser L."/>
            <person name="Kyrpides N."/>
            <person name="Anderson I."/>
            <person name="Wall J.D."/>
            <person name="Arkin A.P."/>
            <person name="Dehal P."/>
            <person name="Chivian D."/>
            <person name="Giles B."/>
            <person name="Hazen T.C."/>
        </authorList>
    </citation>
    <scope>NUCLEOTIDE SEQUENCE [LARGE SCALE GENOMIC DNA]</scope>
    <source>
        <strain evidence="4">ATCC 14822 / DSM 2638 / NCIMB 8403 / VKM B-1763</strain>
    </source>
</reference>
<dbReference type="InterPro" id="IPR030970">
    <property type="entry name" value="ABC_MlaD"/>
</dbReference>
<dbReference type="PANTHER" id="PTHR33371:SF4">
    <property type="entry name" value="INTERMEMBRANE PHOSPHOLIPID TRANSPORT SYSTEM BINDING PROTEIN MLAD"/>
    <property type="match status" value="1"/>
</dbReference>